<protein>
    <submittedName>
        <fullName evidence="1">Gas vesicle protein</fullName>
    </submittedName>
</protein>
<dbReference type="AlphaFoldDB" id="A0A7H1B3G3"/>
<evidence type="ECO:0000313" key="2">
    <source>
        <dbReference type="Proteomes" id="UP000516428"/>
    </source>
</evidence>
<sequence length="105" mass="11381">MTKSEKTPDTGAGAEPDPGEVLRAAQGQLAGLLGQEAESVSSFARSEDGWELDVEVLELPRVPDSTSLLASYRVSLGPDGMLTGYRRLRRYERGRAEPHPSAERP</sequence>
<dbReference type="KEGG" id="sxn:IAG42_06270"/>
<dbReference type="RefSeq" id="WP_188336022.1">
    <property type="nucleotide sequence ID" value="NZ_CP061281.1"/>
</dbReference>
<dbReference type="InterPro" id="IPR008634">
    <property type="entry name" value="Gas-vesicle_GvpO"/>
</dbReference>
<dbReference type="Proteomes" id="UP000516428">
    <property type="component" value="Chromosome"/>
</dbReference>
<gene>
    <name evidence="1" type="ORF">IAG42_06270</name>
</gene>
<reference evidence="1 2" key="1">
    <citation type="submission" date="2020-09" db="EMBL/GenBank/DDBJ databases">
        <title>A novel species.</title>
        <authorList>
            <person name="Gao J."/>
        </authorList>
    </citation>
    <scope>NUCLEOTIDE SEQUENCE [LARGE SCALE GENOMIC DNA]</scope>
    <source>
        <strain evidence="1 2">CRXT-Y-14</strain>
    </source>
</reference>
<evidence type="ECO:0000313" key="1">
    <source>
        <dbReference type="EMBL" id="QNS03268.1"/>
    </source>
</evidence>
<proteinExistence type="predicted"/>
<dbReference type="EMBL" id="CP061281">
    <property type="protein sequence ID" value="QNS03268.1"/>
    <property type="molecule type" value="Genomic_DNA"/>
</dbReference>
<dbReference type="PIRSF" id="PIRSF028743">
    <property type="entry name" value="GvpO_protein"/>
    <property type="match status" value="1"/>
</dbReference>
<organism evidence="1 2">
    <name type="scientific">Streptomyces xanthii</name>
    <dbReference type="NCBI Taxonomy" id="2768069"/>
    <lineage>
        <taxon>Bacteria</taxon>
        <taxon>Bacillati</taxon>
        <taxon>Actinomycetota</taxon>
        <taxon>Actinomycetes</taxon>
        <taxon>Kitasatosporales</taxon>
        <taxon>Streptomycetaceae</taxon>
        <taxon>Streptomyces</taxon>
    </lineage>
</organism>
<dbReference type="GO" id="GO:0031412">
    <property type="term" value="P:gas vesicle organization"/>
    <property type="evidence" value="ECO:0007669"/>
    <property type="project" value="InterPro"/>
</dbReference>
<accession>A0A7H1B3G3</accession>
<dbReference type="Pfam" id="PF05800">
    <property type="entry name" value="GvpO"/>
    <property type="match status" value="1"/>
</dbReference>
<keyword evidence="2" id="KW-1185">Reference proteome</keyword>
<name>A0A7H1B3G3_9ACTN</name>